<dbReference type="InterPro" id="IPR041991">
    <property type="entry name" value="Ribosomal_eL27_KOW"/>
</dbReference>
<dbReference type="GeneID" id="108712230"/>
<dbReference type="GO" id="GO:0022625">
    <property type="term" value="C:cytosolic large ribosomal subunit"/>
    <property type="evidence" value="ECO:0000318"/>
    <property type="project" value="GO_Central"/>
</dbReference>
<gene>
    <name evidence="8" type="primary">LOC108712230</name>
</gene>
<dbReference type="InterPro" id="IPR001141">
    <property type="entry name" value="Ribosomal_eL27"/>
</dbReference>
<accession>A0A1L8HWF1</accession>
<evidence type="ECO:0000256" key="3">
    <source>
        <dbReference type="ARBA" id="ARBA00022980"/>
    </source>
</evidence>
<evidence type="ECO:0000256" key="5">
    <source>
        <dbReference type="ARBA" id="ARBA00035224"/>
    </source>
</evidence>
<evidence type="ECO:0000313" key="7">
    <source>
        <dbReference type="Proteomes" id="UP000186698"/>
    </source>
</evidence>
<comment type="similarity">
    <text evidence="2">Belongs to the eukaryotic ribosomal protein eL27 family.</text>
</comment>
<dbReference type="InterPro" id="IPR038655">
    <property type="entry name" value="Ribosomal_eL27_sf"/>
</dbReference>
<keyword evidence="4" id="KW-0687">Ribonucleoprotein</keyword>
<proteinExistence type="inferred from homology"/>
<keyword evidence="7" id="KW-1185">Reference proteome</keyword>
<protein>
    <recommendedName>
        <fullName evidence="5">Large ribosomal subunit protein eL27</fullName>
    </recommendedName>
    <alternativeName>
        <fullName evidence="6">60S ribosomal protein L27</fullName>
    </alternativeName>
</protein>
<dbReference type="GO" id="GO:0005791">
    <property type="term" value="C:rough endoplasmic reticulum"/>
    <property type="evidence" value="ECO:0007669"/>
    <property type="project" value="UniProtKB-SubCell"/>
</dbReference>
<dbReference type="InterPro" id="IPR008991">
    <property type="entry name" value="Translation_prot_SH3-like_sf"/>
</dbReference>
<dbReference type="SUPFAM" id="SSF50104">
    <property type="entry name" value="Translation proteins SH3-like domain"/>
    <property type="match status" value="1"/>
</dbReference>
<sequence>MGKLMKPGKVVLDLAGRCAGRKAVIVKNVDDGTSDRQYSHAVAGIDHYPRKVTATMGKKRIAKMSKIKFFVKVYNYNHFMPTRYSVDIPLDKAVVNKDVFRDRALKRKARLEAKVTF</sequence>
<dbReference type="GO" id="GO:0003735">
    <property type="term" value="F:structural constituent of ribosome"/>
    <property type="evidence" value="ECO:0000318"/>
    <property type="project" value="GO_Central"/>
</dbReference>
<organism evidence="7 8">
    <name type="scientific">Xenopus laevis</name>
    <name type="common">African clawed frog</name>
    <dbReference type="NCBI Taxonomy" id="8355"/>
    <lineage>
        <taxon>Eukaryota</taxon>
        <taxon>Metazoa</taxon>
        <taxon>Chordata</taxon>
        <taxon>Craniata</taxon>
        <taxon>Vertebrata</taxon>
        <taxon>Euteleostomi</taxon>
        <taxon>Amphibia</taxon>
        <taxon>Batrachia</taxon>
        <taxon>Anura</taxon>
        <taxon>Pipoidea</taxon>
        <taxon>Pipidae</taxon>
        <taxon>Xenopodinae</taxon>
        <taxon>Xenopus</taxon>
        <taxon>Xenopus</taxon>
    </lineage>
</organism>
<evidence type="ECO:0000256" key="4">
    <source>
        <dbReference type="ARBA" id="ARBA00023274"/>
    </source>
</evidence>
<dbReference type="AlphaFoldDB" id="A0A1L8HWF1"/>
<dbReference type="Pfam" id="PF01777">
    <property type="entry name" value="Ribosomal_L27e"/>
    <property type="match status" value="1"/>
</dbReference>
<dbReference type="Gene3D" id="2.30.30.770">
    <property type="match status" value="1"/>
</dbReference>
<evidence type="ECO:0000313" key="8">
    <source>
        <dbReference type="RefSeq" id="XP_041417230.1"/>
    </source>
</evidence>
<dbReference type="RefSeq" id="XP_041417230.1">
    <property type="nucleotide sequence ID" value="XM_041561296.1"/>
</dbReference>
<evidence type="ECO:0000256" key="2">
    <source>
        <dbReference type="ARBA" id="ARBA00009124"/>
    </source>
</evidence>
<evidence type="ECO:0000256" key="6">
    <source>
        <dbReference type="ARBA" id="ARBA00035329"/>
    </source>
</evidence>
<dbReference type="OMA" id="XYSHALV"/>
<reference evidence="8" key="1">
    <citation type="submission" date="2025-08" db="UniProtKB">
        <authorList>
            <consortium name="RefSeq"/>
        </authorList>
    </citation>
    <scope>IDENTIFICATION</scope>
    <source>
        <strain evidence="8">J_2021</strain>
        <tissue evidence="8">Erythrocytes</tissue>
    </source>
</reference>
<dbReference type="CDD" id="cd06090">
    <property type="entry name" value="KOW_RPL27"/>
    <property type="match status" value="1"/>
</dbReference>
<dbReference type="KEGG" id="xla:108712230"/>
<dbReference type="PaxDb" id="8355-A0A1L8HWF1"/>
<dbReference type="FunFam" id="2.30.30.770:FF:000001">
    <property type="entry name" value="60S ribosomal protein L27"/>
    <property type="match status" value="1"/>
</dbReference>
<name>A0A1L8HWF1_XENLA</name>
<dbReference type="STRING" id="8355.A0A1L8HWF1"/>
<evidence type="ECO:0000256" key="1">
    <source>
        <dbReference type="ARBA" id="ARBA00004427"/>
    </source>
</evidence>
<comment type="subcellular location">
    <subcellularLocation>
        <location evidence="1">Rough endoplasmic reticulum</location>
    </subcellularLocation>
</comment>
<dbReference type="Proteomes" id="UP000186698">
    <property type="component" value="Chromosome 1L"/>
</dbReference>
<dbReference type="GO" id="GO:0006412">
    <property type="term" value="P:translation"/>
    <property type="evidence" value="ECO:0007669"/>
    <property type="project" value="InterPro"/>
</dbReference>
<dbReference type="PANTHER" id="PTHR10497">
    <property type="entry name" value="60S RIBOSOMAL PROTEIN L27"/>
    <property type="match status" value="1"/>
</dbReference>
<keyword evidence="3" id="KW-0689">Ribosomal protein</keyword>